<reference evidence="1" key="1">
    <citation type="submission" date="2020-07" db="EMBL/GenBank/DDBJ databases">
        <title>Highly diverse flavobacterial phages as mortality factor during North Sea spring blooms.</title>
        <authorList>
            <person name="Bartlau N."/>
            <person name="Wichels A."/>
            <person name="Krohne G."/>
            <person name="Adriaenssens E.M."/>
            <person name="Heins A."/>
            <person name="Fuchs B.M."/>
            <person name="Amann R."/>
            <person name="Moraru C."/>
        </authorList>
    </citation>
    <scope>NUCLEOTIDE SEQUENCE</scope>
</reference>
<accession>A0A8E4UYH1</accession>
<proteinExistence type="predicted"/>
<name>A0A8E4UYH1_9CAUD</name>
<organism evidence="1 2">
    <name type="scientific">Maribacter phage Molly_1</name>
    <dbReference type="NCBI Taxonomy" id="2745685"/>
    <lineage>
        <taxon>Viruses</taxon>
        <taxon>Duplodnaviria</taxon>
        <taxon>Heunggongvirae</taxon>
        <taxon>Uroviricota</taxon>
        <taxon>Caudoviricetes</taxon>
        <taxon>Molycolviridae</taxon>
        <taxon>Mollyvirus</taxon>
        <taxon>Mollyvirus molly</taxon>
    </lineage>
</organism>
<evidence type="ECO:0000313" key="1">
    <source>
        <dbReference type="EMBL" id="QQO97573.1"/>
    </source>
</evidence>
<keyword evidence="2" id="KW-1185">Reference proteome</keyword>
<protein>
    <submittedName>
        <fullName evidence="1">Uncharacterized protein</fullName>
    </submittedName>
</protein>
<sequence>MEANENQKVYNKLHVPFEFDGKLIEYFSAREVTPKEINDYLNSDKKQNIDYIKWVLDSACVCLDSLGDYSVNSQWVANKRNTYPRVLLAMPIVNFTSILIGSHIETFENLIEEAPSFDKISGKPFLGKVDLLENADGRQAQTASELSVDIELKSGYFMSDKLAQRVGTTTDNKIELIGIRIPTLEDAYKVREHYGVDENNYSFQTNLLGRCLYKAVCVDGTELPDNIVQTRGIDIISGLSAKDIREVIKGHNKIKPVNNTYTVQSDDDKVGTIEIDSGFLFSLA</sequence>
<gene>
    <name evidence="1" type="ORF">Molly1_86</name>
</gene>
<evidence type="ECO:0000313" key="2">
    <source>
        <dbReference type="Proteomes" id="UP000693768"/>
    </source>
</evidence>
<dbReference type="EMBL" id="MT732451">
    <property type="protein sequence ID" value="QQO97573.1"/>
    <property type="molecule type" value="Genomic_DNA"/>
</dbReference>
<dbReference type="Proteomes" id="UP000693768">
    <property type="component" value="Segment"/>
</dbReference>